<evidence type="ECO:0000313" key="4">
    <source>
        <dbReference type="EMBL" id="KAK7075567.1"/>
    </source>
</evidence>
<dbReference type="GO" id="GO:0005634">
    <property type="term" value="C:nucleus"/>
    <property type="evidence" value="ECO:0007669"/>
    <property type="project" value="TreeGrafter"/>
</dbReference>
<feature type="region of interest" description="Disordered" evidence="2">
    <location>
        <begin position="279"/>
        <end position="310"/>
    </location>
</feature>
<name>A0AAN8X0T5_HALRR</name>
<gene>
    <name evidence="4" type="ORF">SK128_005040</name>
</gene>
<dbReference type="AlphaFoldDB" id="A0AAN8X0T5"/>
<evidence type="ECO:0000313" key="5">
    <source>
        <dbReference type="Proteomes" id="UP001381693"/>
    </source>
</evidence>
<dbReference type="InterPro" id="IPR049730">
    <property type="entry name" value="SNF2/RAD54-like_C"/>
</dbReference>
<evidence type="ECO:0000256" key="2">
    <source>
        <dbReference type="SAM" id="MobiDB-lite"/>
    </source>
</evidence>
<proteinExistence type="predicted"/>
<dbReference type="InterPro" id="IPR052583">
    <property type="entry name" value="ATP-helicase/E3_Ub-Ligase"/>
</dbReference>
<dbReference type="InterPro" id="IPR027417">
    <property type="entry name" value="P-loop_NTPase"/>
</dbReference>
<dbReference type="Pfam" id="PF00271">
    <property type="entry name" value="Helicase_C"/>
    <property type="match status" value="1"/>
</dbReference>
<dbReference type="PANTHER" id="PTHR45865">
    <property type="entry name" value="E3 UBIQUITIN-PROTEIN LIGASE SHPRH FAMILY MEMBER"/>
    <property type="match status" value="1"/>
</dbReference>
<organism evidence="4 5">
    <name type="scientific">Halocaridina rubra</name>
    <name type="common">Hawaiian red shrimp</name>
    <dbReference type="NCBI Taxonomy" id="373956"/>
    <lineage>
        <taxon>Eukaryota</taxon>
        <taxon>Metazoa</taxon>
        <taxon>Ecdysozoa</taxon>
        <taxon>Arthropoda</taxon>
        <taxon>Crustacea</taxon>
        <taxon>Multicrustacea</taxon>
        <taxon>Malacostraca</taxon>
        <taxon>Eumalacostraca</taxon>
        <taxon>Eucarida</taxon>
        <taxon>Decapoda</taxon>
        <taxon>Pleocyemata</taxon>
        <taxon>Caridea</taxon>
        <taxon>Atyoidea</taxon>
        <taxon>Atyidae</taxon>
        <taxon>Halocaridina</taxon>
    </lineage>
</organism>
<dbReference type="GO" id="GO:0016787">
    <property type="term" value="F:hydrolase activity"/>
    <property type="evidence" value="ECO:0007669"/>
    <property type="project" value="UniProtKB-KW"/>
</dbReference>
<reference evidence="4 5" key="1">
    <citation type="submission" date="2023-11" db="EMBL/GenBank/DDBJ databases">
        <title>Halocaridina rubra genome assembly.</title>
        <authorList>
            <person name="Smith C."/>
        </authorList>
    </citation>
    <scope>NUCLEOTIDE SEQUENCE [LARGE SCALE GENOMIC DNA]</scope>
    <source>
        <strain evidence="4">EP-1</strain>
        <tissue evidence="4">Whole</tissue>
    </source>
</reference>
<comment type="caution">
    <text evidence="4">The sequence shown here is derived from an EMBL/GenBank/DDBJ whole genome shotgun (WGS) entry which is preliminary data.</text>
</comment>
<dbReference type="PROSITE" id="PS51194">
    <property type="entry name" value="HELICASE_CTER"/>
    <property type="match status" value="1"/>
</dbReference>
<keyword evidence="5" id="KW-1185">Reference proteome</keyword>
<evidence type="ECO:0000259" key="3">
    <source>
        <dbReference type="PROSITE" id="PS51194"/>
    </source>
</evidence>
<dbReference type="SUPFAM" id="SSF52540">
    <property type="entry name" value="P-loop containing nucleoside triphosphate hydrolases"/>
    <property type="match status" value="1"/>
</dbReference>
<dbReference type="EMBL" id="JAXCGZ010010403">
    <property type="protein sequence ID" value="KAK7075567.1"/>
    <property type="molecule type" value="Genomic_DNA"/>
</dbReference>
<dbReference type="PANTHER" id="PTHR45865:SF1">
    <property type="entry name" value="E3 UBIQUITIN-PROTEIN LIGASE SHPRH"/>
    <property type="match status" value="1"/>
</dbReference>
<dbReference type="GO" id="GO:0006974">
    <property type="term" value="P:DNA damage response"/>
    <property type="evidence" value="ECO:0007669"/>
    <property type="project" value="TreeGrafter"/>
</dbReference>
<sequence>MDAPSAPVSRPTWSLSPRNGKPRPRTVIAKLSLIMNRSSASAIPRLTVGQRVQTQDSTSHRWDKFRVVIGCGRPDPSVSSRTYTNKYKASLKNVWNVAKEKMEEGLEEELGCYKEEVMKRAETMCGRRLTGGSKRKGSEWWNEEKHLSSFKTNTQISALLLPISSGANGLNLIEAQHVILVEPILNPASELQAIGRVHRIGQSKETFVHRFLVRGTIEERMHHVIRYHHEQVNTDENTVTLEDLRNLFVHPEELELRQQLAQTTNKSDAMCSDESAEQFASTPSGDILNKNASGKQRINEKKTIPENPSTSVYTKVNTQNHSTIQQSLKSDATCNESAKQNGSTSDIVILDKSLSCKHNINEVHCTPVLCDSAYSDANTSCHTKTIERDYINQVFIPDESKPSTSRDVALPVHYLPLPGRVAETNISPKSVICHSELSQTETQQENSFNVSTSLMPDALCDETDHMS</sequence>
<feature type="domain" description="Helicase C-terminal" evidence="3">
    <location>
        <begin position="83"/>
        <end position="245"/>
    </location>
</feature>
<feature type="compositionally biased region" description="Polar residues" evidence="2">
    <location>
        <begin position="279"/>
        <end position="296"/>
    </location>
</feature>
<dbReference type="CDD" id="cd18793">
    <property type="entry name" value="SF2_C_SNF"/>
    <property type="match status" value="1"/>
</dbReference>
<dbReference type="InterPro" id="IPR001650">
    <property type="entry name" value="Helicase_C-like"/>
</dbReference>
<dbReference type="GO" id="GO:0000209">
    <property type="term" value="P:protein polyubiquitination"/>
    <property type="evidence" value="ECO:0007669"/>
    <property type="project" value="TreeGrafter"/>
</dbReference>
<feature type="region of interest" description="Disordered" evidence="2">
    <location>
        <begin position="1"/>
        <end position="22"/>
    </location>
</feature>
<keyword evidence="1" id="KW-0378">Hydrolase</keyword>
<protein>
    <recommendedName>
        <fullName evidence="3">Helicase C-terminal domain-containing protein</fullName>
    </recommendedName>
</protein>
<dbReference type="Proteomes" id="UP001381693">
    <property type="component" value="Unassembled WGS sequence"/>
</dbReference>
<accession>A0AAN8X0T5</accession>
<dbReference type="Gene3D" id="3.40.50.300">
    <property type="entry name" value="P-loop containing nucleotide triphosphate hydrolases"/>
    <property type="match status" value="1"/>
</dbReference>
<dbReference type="GO" id="GO:0061630">
    <property type="term" value="F:ubiquitin protein ligase activity"/>
    <property type="evidence" value="ECO:0007669"/>
    <property type="project" value="TreeGrafter"/>
</dbReference>
<evidence type="ECO:0000256" key="1">
    <source>
        <dbReference type="ARBA" id="ARBA00022801"/>
    </source>
</evidence>